<dbReference type="GO" id="GO:0065002">
    <property type="term" value="P:intracellular protein transmembrane transport"/>
    <property type="evidence" value="ECO:0007669"/>
    <property type="project" value="UniProtKB-UniRule"/>
</dbReference>
<feature type="domain" description="Protein export membrane protein SecD/SecF C-terminal" evidence="13">
    <location>
        <begin position="107"/>
        <end position="284"/>
    </location>
</feature>
<evidence type="ECO:0000256" key="11">
    <source>
        <dbReference type="ARBA" id="ARBA00061053"/>
    </source>
</evidence>
<dbReference type="NCBIfam" id="TIGR00966">
    <property type="entry name" value="transloc_SecF"/>
    <property type="match status" value="1"/>
</dbReference>
<evidence type="ECO:0000256" key="9">
    <source>
        <dbReference type="ARBA" id="ARBA00059018"/>
    </source>
</evidence>
<evidence type="ECO:0000256" key="7">
    <source>
        <dbReference type="ARBA" id="ARBA00023010"/>
    </source>
</evidence>
<dbReference type="PRINTS" id="PR01755">
    <property type="entry name" value="SECFTRNLCASE"/>
</dbReference>
<dbReference type="GO" id="GO:0043952">
    <property type="term" value="P:protein transport by the Sec complex"/>
    <property type="evidence" value="ECO:0007669"/>
    <property type="project" value="UniProtKB-UniRule"/>
</dbReference>
<name>A0A3G1KN90_FORW1</name>
<keyword evidence="5 12" id="KW-0653">Protein transport</keyword>
<dbReference type="Pfam" id="PF07549">
    <property type="entry name" value="Sec_GG"/>
    <property type="match status" value="1"/>
</dbReference>
<keyword evidence="3 12" id="KW-1003">Cell membrane</keyword>
<keyword evidence="7 12" id="KW-0811">Translocation</keyword>
<dbReference type="RefSeq" id="WP_148133133.1">
    <property type="nucleotide sequence ID" value="NZ_CP017634.1"/>
</dbReference>
<dbReference type="PANTHER" id="PTHR30081">
    <property type="entry name" value="PROTEIN-EXPORT MEMBRANE PROTEIN SEC"/>
    <property type="match status" value="1"/>
</dbReference>
<dbReference type="GO" id="GO:0006605">
    <property type="term" value="P:protein targeting"/>
    <property type="evidence" value="ECO:0007669"/>
    <property type="project" value="UniProtKB-UniRule"/>
</dbReference>
<dbReference type="HAMAP" id="MF_01464_B">
    <property type="entry name" value="SecF_B"/>
    <property type="match status" value="1"/>
</dbReference>
<sequence length="293" mass="32450">MRYNFNFNIIGKRKWWYAISLLIIIPGIISLFIQGLNLGIDFTGGNLMEVRFTQEVNSDQVRSIFSQYVKGAFSIQETGANDFLIQTGEISEKANNDIRTALTADLGKNEVLRNEHVGPVVGRELTSNALWALLVATVLMLIYITIRFEFTFGVAAVLALLHDVLVLLGAASLLRFEVDSSFVAVVLTIYGYSIMDTIVIFDRIRENVRKGKRGTELEGLVNTSIMQTLARSINTVLTVVCMLVALLLFGGDTTKIFSLALLIGVLTGCYSSICVASPLWLDVNRLEKRTKLA</sequence>
<feature type="transmembrane region" description="Helical" evidence="12">
    <location>
        <begin position="182"/>
        <end position="201"/>
    </location>
</feature>
<evidence type="ECO:0000259" key="13">
    <source>
        <dbReference type="Pfam" id="PF02355"/>
    </source>
</evidence>
<evidence type="ECO:0000313" key="14">
    <source>
        <dbReference type="EMBL" id="ATW23961.1"/>
    </source>
</evidence>
<gene>
    <name evidence="12" type="primary">secF</name>
    <name evidence="14" type="ORF">DCMF_03390</name>
</gene>
<comment type="similarity">
    <text evidence="10">In the C-terminal section; belongs to the SecD/SecF family. SecF subfamily.</text>
</comment>
<dbReference type="Pfam" id="PF02355">
    <property type="entry name" value="SecD_SecF_C"/>
    <property type="match status" value="1"/>
</dbReference>
<dbReference type="GO" id="GO:0005886">
    <property type="term" value="C:plasma membrane"/>
    <property type="evidence" value="ECO:0007669"/>
    <property type="project" value="UniProtKB-SubCell"/>
</dbReference>
<feature type="transmembrane region" description="Helical" evidence="12">
    <location>
        <begin position="129"/>
        <end position="146"/>
    </location>
</feature>
<organism evidence="14 15">
    <name type="scientific">Formimonas warabiya</name>
    <dbReference type="NCBI Taxonomy" id="1761012"/>
    <lineage>
        <taxon>Bacteria</taxon>
        <taxon>Bacillati</taxon>
        <taxon>Bacillota</taxon>
        <taxon>Clostridia</taxon>
        <taxon>Eubacteriales</taxon>
        <taxon>Peptococcaceae</taxon>
        <taxon>Candidatus Formimonas</taxon>
    </lineage>
</organism>
<dbReference type="InterPro" id="IPR022645">
    <property type="entry name" value="SecD/SecF_bac"/>
</dbReference>
<comment type="function">
    <text evidence="9 12">Part of the Sec protein translocase complex. Interacts with the SecYEG preprotein conducting channel. SecDF uses the proton motive force (PMF) to complete protein translocation after the ATP-dependent function of SecA.</text>
</comment>
<dbReference type="PANTHER" id="PTHR30081:SF8">
    <property type="entry name" value="PROTEIN TRANSLOCASE SUBUNIT SECF"/>
    <property type="match status" value="1"/>
</dbReference>
<keyword evidence="6 12" id="KW-1133">Transmembrane helix</keyword>
<evidence type="ECO:0000256" key="10">
    <source>
        <dbReference type="ARBA" id="ARBA00060856"/>
    </source>
</evidence>
<reference evidence="14 15" key="1">
    <citation type="submission" date="2016-10" db="EMBL/GenBank/DDBJ databases">
        <title>Complete Genome Sequence of Peptococcaceae strain DCMF.</title>
        <authorList>
            <person name="Edwards R.J."/>
            <person name="Holland S.I."/>
            <person name="Deshpande N.P."/>
            <person name="Wong Y.K."/>
            <person name="Ertan H."/>
            <person name="Manefield M."/>
            <person name="Russell T.L."/>
            <person name="Lee M.J."/>
        </authorList>
    </citation>
    <scope>NUCLEOTIDE SEQUENCE [LARGE SCALE GENOMIC DNA]</scope>
    <source>
        <strain evidence="14 15">DCMF</strain>
    </source>
</reference>
<dbReference type="InterPro" id="IPR022813">
    <property type="entry name" value="SecD/SecF_arch_bac"/>
</dbReference>
<keyword evidence="2 12" id="KW-0813">Transport</keyword>
<feature type="transmembrane region" description="Helical" evidence="12">
    <location>
        <begin position="15"/>
        <end position="33"/>
    </location>
</feature>
<evidence type="ECO:0000256" key="4">
    <source>
        <dbReference type="ARBA" id="ARBA00022692"/>
    </source>
</evidence>
<keyword evidence="4 12" id="KW-0812">Transmembrane</keyword>
<evidence type="ECO:0000256" key="2">
    <source>
        <dbReference type="ARBA" id="ARBA00022448"/>
    </source>
</evidence>
<dbReference type="AlphaFoldDB" id="A0A3G1KN90"/>
<dbReference type="EMBL" id="CP017634">
    <property type="protein sequence ID" value="ATW23961.1"/>
    <property type="molecule type" value="Genomic_DNA"/>
</dbReference>
<dbReference type="InterPro" id="IPR055344">
    <property type="entry name" value="SecD_SecF_C_bact"/>
</dbReference>
<comment type="similarity">
    <text evidence="11">In the N-terminal section; belongs to the SecD/SecF family. SecD subfamily.</text>
</comment>
<dbReference type="OrthoDB" id="9805019at2"/>
<accession>A0A3G1KN90</accession>
<feature type="transmembrane region" description="Helical" evidence="12">
    <location>
        <begin position="256"/>
        <end position="281"/>
    </location>
</feature>
<evidence type="ECO:0000256" key="6">
    <source>
        <dbReference type="ARBA" id="ARBA00022989"/>
    </source>
</evidence>
<evidence type="ECO:0000256" key="5">
    <source>
        <dbReference type="ARBA" id="ARBA00022927"/>
    </source>
</evidence>
<comment type="similarity">
    <text evidence="12">Belongs to the SecD/SecF family. SecF subfamily.</text>
</comment>
<dbReference type="Gene3D" id="1.20.1640.10">
    <property type="entry name" value="Multidrug efflux transporter AcrB transmembrane domain"/>
    <property type="match status" value="1"/>
</dbReference>
<dbReference type="Proteomes" id="UP000323521">
    <property type="component" value="Chromosome"/>
</dbReference>
<dbReference type="SUPFAM" id="SSF82866">
    <property type="entry name" value="Multidrug efflux transporter AcrB transmembrane domain"/>
    <property type="match status" value="1"/>
</dbReference>
<dbReference type="KEGG" id="fwa:DCMF_03390"/>
<dbReference type="NCBIfam" id="TIGR00916">
    <property type="entry name" value="2A0604s01"/>
    <property type="match status" value="1"/>
</dbReference>
<evidence type="ECO:0000256" key="12">
    <source>
        <dbReference type="HAMAP-Rule" id="MF_01464"/>
    </source>
</evidence>
<dbReference type="InterPro" id="IPR048634">
    <property type="entry name" value="SecD_SecF_C"/>
</dbReference>
<keyword evidence="8 12" id="KW-0472">Membrane</keyword>
<feature type="transmembrane region" description="Helical" evidence="12">
    <location>
        <begin position="153"/>
        <end position="176"/>
    </location>
</feature>
<evidence type="ECO:0000256" key="1">
    <source>
        <dbReference type="ARBA" id="ARBA00004651"/>
    </source>
</evidence>
<keyword evidence="15" id="KW-1185">Reference proteome</keyword>
<dbReference type="GO" id="GO:0015450">
    <property type="term" value="F:protein-transporting ATPase activity"/>
    <property type="evidence" value="ECO:0007669"/>
    <property type="project" value="InterPro"/>
</dbReference>
<protein>
    <recommendedName>
        <fullName evidence="12">Protein-export membrane protein SecF</fullName>
    </recommendedName>
</protein>
<evidence type="ECO:0000256" key="3">
    <source>
        <dbReference type="ARBA" id="ARBA00022475"/>
    </source>
</evidence>
<evidence type="ECO:0000256" key="8">
    <source>
        <dbReference type="ARBA" id="ARBA00023136"/>
    </source>
</evidence>
<comment type="subunit">
    <text evidence="12">Forms a complex with SecD. Part of the essential Sec protein translocation apparatus which comprises SecA, SecYEG and auxiliary proteins SecDF. Other proteins may also be involved.</text>
</comment>
<evidence type="ECO:0000313" key="15">
    <source>
        <dbReference type="Proteomes" id="UP000323521"/>
    </source>
</evidence>
<proteinExistence type="inferred from homology"/>
<comment type="subcellular location">
    <subcellularLocation>
        <location evidence="1 12">Cell membrane</location>
        <topology evidence="1 12">Multi-pass membrane protein</topology>
    </subcellularLocation>
</comment>
<feature type="transmembrane region" description="Helical" evidence="12">
    <location>
        <begin position="232"/>
        <end position="250"/>
    </location>
</feature>
<dbReference type="InterPro" id="IPR022646">
    <property type="entry name" value="SecD/SecF_CS"/>
</dbReference>
<dbReference type="InterPro" id="IPR005665">
    <property type="entry name" value="SecF_bac"/>
</dbReference>
<dbReference type="FunFam" id="1.20.1640.10:FF:000024">
    <property type="entry name" value="Multifunctional fusion protein"/>
    <property type="match status" value="1"/>
</dbReference>